<dbReference type="AlphaFoldDB" id="A0A261QU00"/>
<evidence type="ECO:0000313" key="8">
    <source>
        <dbReference type="Proteomes" id="UP000216947"/>
    </source>
</evidence>
<name>A0A261QU00_9BORD</name>
<sequence>MQPLYSHPSGRHFLQIPGPTNVPDRVLRAIDHATIDHRGPEFGELGKTVLAGMKKVFKTDGDVIIYPSSGTGAWEAALVNTLSPGDKVLMAETGHFATLWKKMAERLGLQVEFQDGDWRHGADPEQIGRRLAADPGHEIKAVCVVHNETATGVVSNVPAVRKAIDAAGHPALLMVDTISSLGSLDYRHDEWGVDVTVSGSQKGMMLPPGLSFNAVSAKALKAADTARLPRSYWDWKEMLAINPRGYFPYTPATNLLYGLREALDMLFTEGLDNVFARHQRHGEATRRAVRAWGLEILCARPEEYSPALTAVMMPDGHSADALRKTVLDHFNMSLGQGLSKLSDRVFRIGHLGDFNDLTLCATLSGVEMGLKKAGVPHRAGGVQAAMDYLAETSRPCPAQAT</sequence>
<dbReference type="Gene3D" id="3.90.1150.10">
    <property type="entry name" value="Aspartate Aminotransferase, domain 1"/>
    <property type="match status" value="1"/>
</dbReference>
<reference evidence="8" key="1">
    <citation type="submission" date="2017-05" db="EMBL/GenBank/DDBJ databases">
        <title>Complete and WGS of Bordetella genogroups.</title>
        <authorList>
            <person name="Spilker T."/>
            <person name="Lipuma J."/>
        </authorList>
    </citation>
    <scope>NUCLEOTIDE SEQUENCE [LARGE SCALE GENOMIC DNA]</scope>
    <source>
        <strain evidence="8">AU18089</strain>
    </source>
</reference>
<dbReference type="CDD" id="cd06451">
    <property type="entry name" value="AGAT_like"/>
    <property type="match status" value="1"/>
</dbReference>
<protein>
    <submittedName>
        <fullName evidence="7">Serine--glyoxylate aminotransferase</fullName>
    </submittedName>
</protein>
<feature type="domain" description="Aminotransferase class V" evidence="6">
    <location>
        <begin position="13"/>
        <end position="328"/>
    </location>
</feature>
<dbReference type="FunFam" id="3.90.1150.10:FF:000031">
    <property type="entry name" value="Serine--glyoxylate aminotransferase"/>
    <property type="match status" value="1"/>
</dbReference>
<dbReference type="Pfam" id="PF00266">
    <property type="entry name" value="Aminotran_5"/>
    <property type="match status" value="1"/>
</dbReference>
<evidence type="ECO:0000256" key="3">
    <source>
        <dbReference type="ARBA" id="ARBA00022898"/>
    </source>
</evidence>
<keyword evidence="7" id="KW-0032">Aminotransferase</keyword>
<dbReference type="InterPro" id="IPR024169">
    <property type="entry name" value="SP_NH2Trfase/AEP_transaminase"/>
</dbReference>
<evidence type="ECO:0000256" key="5">
    <source>
        <dbReference type="PIRSR" id="PIRSR000524-50"/>
    </source>
</evidence>
<dbReference type="InterPro" id="IPR015424">
    <property type="entry name" value="PyrdxlP-dep_Trfase"/>
</dbReference>
<dbReference type="GO" id="GO:0008453">
    <property type="term" value="F:alanine-glyoxylate transaminase activity"/>
    <property type="evidence" value="ECO:0007669"/>
    <property type="project" value="TreeGrafter"/>
</dbReference>
<comment type="caution">
    <text evidence="7">The sequence shown here is derived from an EMBL/GenBank/DDBJ whole genome shotgun (WGS) entry which is preliminary data.</text>
</comment>
<dbReference type="OrthoDB" id="9766472at2"/>
<evidence type="ECO:0000259" key="6">
    <source>
        <dbReference type="Pfam" id="PF00266"/>
    </source>
</evidence>
<organism evidence="7 8">
    <name type="scientific">Bordetella genomosp. 7</name>
    <dbReference type="NCBI Taxonomy" id="1416805"/>
    <lineage>
        <taxon>Bacteria</taxon>
        <taxon>Pseudomonadati</taxon>
        <taxon>Pseudomonadota</taxon>
        <taxon>Betaproteobacteria</taxon>
        <taxon>Burkholderiales</taxon>
        <taxon>Alcaligenaceae</taxon>
        <taxon>Bordetella</taxon>
    </lineage>
</organism>
<dbReference type="GO" id="GO:0004760">
    <property type="term" value="F:L-serine-pyruvate transaminase activity"/>
    <property type="evidence" value="ECO:0007669"/>
    <property type="project" value="TreeGrafter"/>
</dbReference>
<dbReference type="PANTHER" id="PTHR21152">
    <property type="entry name" value="AMINOTRANSFERASE CLASS V"/>
    <property type="match status" value="1"/>
</dbReference>
<feature type="binding site" evidence="4">
    <location>
        <position position="347"/>
    </location>
    <ligand>
        <name>substrate</name>
    </ligand>
</feature>
<evidence type="ECO:0000313" key="7">
    <source>
        <dbReference type="EMBL" id="OZI16254.1"/>
    </source>
</evidence>
<dbReference type="PIRSF" id="PIRSF000524">
    <property type="entry name" value="SPT"/>
    <property type="match status" value="1"/>
</dbReference>
<dbReference type="InterPro" id="IPR015422">
    <property type="entry name" value="PyrdxlP-dep_Trfase_small"/>
</dbReference>
<gene>
    <name evidence="7" type="ORF">CAL19_16305</name>
</gene>
<dbReference type="InterPro" id="IPR015421">
    <property type="entry name" value="PyrdxlP-dep_Trfase_major"/>
</dbReference>
<dbReference type="InterPro" id="IPR000192">
    <property type="entry name" value="Aminotrans_V_dom"/>
</dbReference>
<keyword evidence="7" id="KW-0808">Transferase</keyword>
<dbReference type="RefSeq" id="WP_026641447.1">
    <property type="nucleotide sequence ID" value="NZ_NEVI01000020.1"/>
</dbReference>
<dbReference type="EMBL" id="NEVK01000008">
    <property type="protein sequence ID" value="OZI16254.1"/>
    <property type="molecule type" value="Genomic_DNA"/>
</dbReference>
<evidence type="ECO:0000256" key="2">
    <source>
        <dbReference type="ARBA" id="ARBA00009236"/>
    </source>
</evidence>
<keyword evidence="8" id="KW-1185">Reference proteome</keyword>
<comment type="similarity">
    <text evidence="2">Belongs to the class-V pyridoxal-phosphate-dependent aminotransferase family.</text>
</comment>
<feature type="modified residue" description="N6-(pyridoxal phosphate)lysine" evidence="5">
    <location>
        <position position="202"/>
    </location>
</feature>
<dbReference type="FunFam" id="3.40.640.10:FF:000054">
    <property type="entry name" value="Serine--glyoxylate aminotransferase"/>
    <property type="match status" value="1"/>
</dbReference>
<evidence type="ECO:0000256" key="4">
    <source>
        <dbReference type="PIRSR" id="PIRSR000524-1"/>
    </source>
</evidence>
<keyword evidence="3 5" id="KW-0663">Pyridoxal phosphate</keyword>
<accession>A0A261QU00</accession>
<proteinExistence type="inferred from homology"/>
<evidence type="ECO:0000256" key="1">
    <source>
        <dbReference type="ARBA" id="ARBA00001933"/>
    </source>
</evidence>
<dbReference type="Proteomes" id="UP000216947">
    <property type="component" value="Unassembled WGS sequence"/>
</dbReference>
<dbReference type="PANTHER" id="PTHR21152:SF40">
    <property type="entry name" value="ALANINE--GLYOXYLATE AMINOTRANSFERASE"/>
    <property type="match status" value="1"/>
</dbReference>
<dbReference type="SUPFAM" id="SSF53383">
    <property type="entry name" value="PLP-dependent transferases"/>
    <property type="match status" value="1"/>
</dbReference>
<comment type="cofactor">
    <cofactor evidence="1 5">
        <name>pyridoxal 5'-phosphate</name>
        <dbReference type="ChEBI" id="CHEBI:597326"/>
    </cofactor>
</comment>
<dbReference type="GO" id="GO:0019265">
    <property type="term" value="P:glycine biosynthetic process, by transamination of glyoxylate"/>
    <property type="evidence" value="ECO:0007669"/>
    <property type="project" value="TreeGrafter"/>
</dbReference>
<dbReference type="Gene3D" id="3.40.640.10">
    <property type="entry name" value="Type I PLP-dependent aspartate aminotransferase-like (Major domain)"/>
    <property type="match status" value="1"/>
</dbReference>